<organism evidence="1 2">
    <name type="scientific">Acetivibrio straminisolvens JCM 21531</name>
    <dbReference type="NCBI Taxonomy" id="1294263"/>
    <lineage>
        <taxon>Bacteria</taxon>
        <taxon>Bacillati</taxon>
        <taxon>Bacillota</taxon>
        <taxon>Clostridia</taxon>
        <taxon>Eubacteriales</taxon>
        <taxon>Oscillospiraceae</taxon>
        <taxon>Acetivibrio</taxon>
    </lineage>
</organism>
<gene>
    <name evidence="1" type="ORF">JCM21531_1395</name>
</gene>
<accession>W4V4C5</accession>
<dbReference type="AlphaFoldDB" id="W4V4C5"/>
<name>W4V4C5_9FIRM</name>
<dbReference type="Proteomes" id="UP000019109">
    <property type="component" value="Unassembled WGS sequence"/>
</dbReference>
<dbReference type="EMBL" id="BAVR01000012">
    <property type="protein sequence ID" value="GAE87982.1"/>
    <property type="molecule type" value="Genomic_DNA"/>
</dbReference>
<dbReference type="STRING" id="1294263.JCM21531_1395"/>
<sequence>MAREFNRANIQVNGEPVSVRIRGIASGLATDYIISGKYLPDAFTPSNELWGEMIKQAAWKYPLWKRGLPAMLQEYFFQKENTMNWLKNTAQ</sequence>
<dbReference type="RefSeq" id="WP_243467239.1">
    <property type="nucleotide sequence ID" value="NZ_BAVR01000012.1"/>
</dbReference>
<comment type="caution">
    <text evidence="1">The sequence shown here is derived from an EMBL/GenBank/DDBJ whole genome shotgun (WGS) entry which is preliminary data.</text>
</comment>
<keyword evidence="2" id="KW-1185">Reference proteome</keyword>
<evidence type="ECO:0000313" key="2">
    <source>
        <dbReference type="Proteomes" id="UP000019109"/>
    </source>
</evidence>
<reference evidence="1" key="1">
    <citation type="journal article" date="2014" name="Genome Announc.">
        <title>Draft Genome Sequence of Clostridium straminisolvens Strain JCM 21531T, Isolated from a Cellulose-Degrading Bacterial Community.</title>
        <authorList>
            <person name="Yuki M."/>
            <person name="Oshima K."/>
            <person name="Suda W."/>
            <person name="Sakamoto M."/>
            <person name="Kitamura K."/>
            <person name="Iida T."/>
            <person name="Hattori M."/>
            <person name="Ohkuma M."/>
        </authorList>
    </citation>
    <scope>NUCLEOTIDE SEQUENCE [LARGE SCALE GENOMIC DNA]</scope>
    <source>
        <strain evidence="1">JCM 21531</strain>
    </source>
</reference>
<evidence type="ECO:0000313" key="1">
    <source>
        <dbReference type="EMBL" id="GAE87982.1"/>
    </source>
</evidence>
<protein>
    <submittedName>
        <fullName evidence="1">Uncharacterized protein</fullName>
    </submittedName>
</protein>
<proteinExistence type="predicted"/>